<dbReference type="AlphaFoldDB" id="A0AAV5AC45"/>
<proteinExistence type="predicted"/>
<dbReference type="EMBL" id="BPWL01000005">
    <property type="protein sequence ID" value="GJJ10490.1"/>
    <property type="molecule type" value="Genomic_DNA"/>
</dbReference>
<protein>
    <submittedName>
        <fullName evidence="1">Uncharacterized protein</fullName>
    </submittedName>
</protein>
<gene>
    <name evidence="1" type="ORF">Clacol_004716</name>
</gene>
<dbReference type="Proteomes" id="UP001050691">
    <property type="component" value="Unassembled WGS sequence"/>
</dbReference>
<keyword evidence="2" id="KW-1185">Reference proteome</keyword>
<organism evidence="1 2">
    <name type="scientific">Clathrus columnatus</name>
    <dbReference type="NCBI Taxonomy" id="1419009"/>
    <lineage>
        <taxon>Eukaryota</taxon>
        <taxon>Fungi</taxon>
        <taxon>Dikarya</taxon>
        <taxon>Basidiomycota</taxon>
        <taxon>Agaricomycotina</taxon>
        <taxon>Agaricomycetes</taxon>
        <taxon>Phallomycetidae</taxon>
        <taxon>Phallales</taxon>
        <taxon>Clathraceae</taxon>
        <taxon>Clathrus</taxon>
    </lineage>
</organism>
<sequence>MEDHIRALWVKVAKTFEPYMDQIREQIDTEEQAERTREKEQILGIAYHKKADEDFQKLIATLMEEVKGK</sequence>
<evidence type="ECO:0000313" key="2">
    <source>
        <dbReference type="Proteomes" id="UP001050691"/>
    </source>
</evidence>
<name>A0AAV5AC45_9AGAM</name>
<evidence type="ECO:0000313" key="1">
    <source>
        <dbReference type="EMBL" id="GJJ10490.1"/>
    </source>
</evidence>
<reference evidence="1" key="1">
    <citation type="submission" date="2021-10" db="EMBL/GenBank/DDBJ databases">
        <title>De novo Genome Assembly of Clathrus columnatus (Basidiomycota, Fungi) Using Illumina and Nanopore Sequence Data.</title>
        <authorList>
            <person name="Ogiso-Tanaka E."/>
            <person name="Itagaki H."/>
            <person name="Hosoya T."/>
            <person name="Hosaka K."/>
        </authorList>
    </citation>
    <scope>NUCLEOTIDE SEQUENCE</scope>
    <source>
        <strain evidence="1">MO-923</strain>
    </source>
</reference>
<comment type="caution">
    <text evidence="1">The sequence shown here is derived from an EMBL/GenBank/DDBJ whole genome shotgun (WGS) entry which is preliminary data.</text>
</comment>
<accession>A0AAV5AC45</accession>